<protein>
    <submittedName>
        <fullName evidence="1">Unannotated protein</fullName>
    </submittedName>
</protein>
<reference evidence="1" key="1">
    <citation type="submission" date="2020-05" db="EMBL/GenBank/DDBJ databases">
        <authorList>
            <person name="Chiriac C."/>
            <person name="Salcher M."/>
            <person name="Ghai R."/>
            <person name="Kavagutti S V."/>
        </authorList>
    </citation>
    <scope>NUCLEOTIDE SEQUENCE</scope>
</reference>
<sequence>MIKLATFMPTYFNNNGDQGNIEVLAKQLEWRGVQYFMTSTELKNSDFLLVGDGSRAVMSEFESELVAITDLVAERLRTGKATLLVGSAHEFFCSRLPGLPELQEAPRVSEHREVSSGDLRVFGYRNNEIDNDLFIEQAFISTSLFGPILAKNENLLNIVLNSMGVSTELPAVHQSRLALVLQGVRSKALGS</sequence>
<evidence type="ECO:0000313" key="1">
    <source>
        <dbReference type="EMBL" id="CAB4866149.1"/>
    </source>
</evidence>
<dbReference type="EMBL" id="CAFBLL010000075">
    <property type="protein sequence ID" value="CAB4866149.1"/>
    <property type="molecule type" value="Genomic_DNA"/>
</dbReference>
<dbReference type="AlphaFoldDB" id="A0A6J7DCM3"/>
<proteinExistence type="predicted"/>
<gene>
    <name evidence="1" type="ORF">UFOPK3389_00474</name>
</gene>
<accession>A0A6J7DCM3</accession>
<name>A0A6J7DCM3_9ZZZZ</name>
<organism evidence="1">
    <name type="scientific">freshwater metagenome</name>
    <dbReference type="NCBI Taxonomy" id="449393"/>
    <lineage>
        <taxon>unclassified sequences</taxon>
        <taxon>metagenomes</taxon>
        <taxon>ecological metagenomes</taxon>
    </lineage>
</organism>